<dbReference type="InterPro" id="IPR046887">
    <property type="entry name" value="RsmE_PUA-like"/>
</dbReference>
<dbReference type="InterPro" id="IPR006700">
    <property type="entry name" value="RsmE"/>
</dbReference>
<dbReference type="AlphaFoldDB" id="A0A1H8DBV9"/>
<dbReference type="GO" id="GO:0070475">
    <property type="term" value="P:rRNA base methylation"/>
    <property type="evidence" value="ECO:0007669"/>
    <property type="project" value="TreeGrafter"/>
</dbReference>
<protein>
    <recommendedName>
        <fullName evidence="4 12">Ribosomal RNA small subunit methyltransferase E</fullName>
        <ecNumber evidence="3 12">2.1.1.193</ecNumber>
    </recommendedName>
</protein>
<evidence type="ECO:0000256" key="12">
    <source>
        <dbReference type="PIRNR" id="PIRNR015601"/>
    </source>
</evidence>
<evidence type="ECO:0000259" key="13">
    <source>
        <dbReference type="Pfam" id="PF04452"/>
    </source>
</evidence>
<proteinExistence type="inferred from homology"/>
<evidence type="ECO:0000313" key="16">
    <source>
        <dbReference type="Proteomes" id="UP000199695"/>
    </source>
</evidence>
<evidence type="ECO:0000259" key="14">
    <source>
        <dbReference type="Pfam" id="PF20260"/>
    </source>
</evidence>
<dbReference type="PANTHER" id="PTHR30027:SF3">
    <property type="entry name" value="16S RRNA (URACIL(1498)-N(3))-METHYLTRANSFERASE"/>
    <property type="match status" value="1"/>
</dbReference>
<evidence type="ECO:0000313" key="15">
    <source>
        <dbReference type="EMBL" id="SEN04048.1"/>
    </source>
</evidence>
<evidence type="ECO:0000256" key="9">
    <source>
        <dbReference type="ARBA" id="ARBA00022691"/>
    </source>
</evidence>
<keyword evidence="5 12" id="KW-0963">Cytoplasm</keyword>
<evidence type="ECO:0000256" key="11">
    <source>
        <dbReference type="ARBA" id="ARBA00047944"/>
    </source>
</evidence>
<dbReference type="NCBIfam" id="NF008692">
    <property type="entry name" value="PRK11713.1-5"/>
    <property type="match status" value="1"/>
</dbReference>
<evidence type="ECO:0000256" key="5">
    <source>
        <dbReference type="ARBA" id="ARBA00022490"/>
    </source>
</evidence>
<dbReference type="OrthoDB" id="9815641at2"/>
<dbReference type="GO" id="GO:0005737">
    <property type="term" value="C:cytoplasm"/>
    <property type="evidence" value="ECO:0007669"/>
    <property type="project" value="UniProtKB-SubCell"/>
</dbReference>
<dbReference type="STRING" id="1173111.SAMN05444955_10572"/>
<dbReference type="Gene3D" id="2.40.240.20">
    <property type="entry name" value="Hypothetical PUA domain-like, domain 1"/>
    <property type="match status" value="1"/>
</dbReference>
<dbReference type="InterPro" id="IPR029028">
    <property type="entry name" value="Alpha/beta_knot_MTases"/>
</dbReference>
<dbReference type="InterPro" id="IPR046886">
    <property type="entry name" value="RsmE_MTase_dom"/>
</dbReference>
<organism evidence="15 16">
    <name type="scientific">Lihuaxuella thermophila</name>
    <dbReference type="NCBI Taxonomy" id="1173111"/>
    <lineage>
        <taxon>Bacteria</taxon>
        <taxon>Bacillati</taxon>
        <taxon>Bacillota</taxon>
        <taxon>Bacilli</taxon>
        <taxon>Bacillales</taxon>
        <taxon>Thermoactinomycetaceae</taxon>
        <taxon>Lihuaxuella</taxon>
    </lineage>
</organism>
<evidence type="ECO:0000256" key="8">
    <source>
        <dbReference type="ARBA" id="ARBA00022679"/>
    </source>
</evidence>
<evidence type="ECO:0000256" key="10">
    <source>
        <dbReference type="ARBA" id="ARBA00025699"/>
    </source>
</evidence>
<dbReference type="SUPFAM" id="SSF75217">
    <property type="entry name" value="alpha/beta knot"/>
    <property type="match status" value="1"/>
</dbReference>
<comment type="subcellular location">
    <subcellularLocation>
        <location evidence="1 12">Cytoplasm</location>
    </subcellularLocation>
</comment>
<dbReference type="EC" id="2.1.1.193" evidence="3 12"/>
<evidence type="ECO:0000256" key="1">
    <source>
        <dbReference type="ARBA" id="ARBA00004496"/>
    </source>
</evidence>
<dbReference type="InterPro" id="IPR015947">
    <property type="entry name" value="PUA-like_sf"/>
</dbReference>
<dbReference type="RefSeq" id="WP_089966644.1">
    <property type="nucleotide sequence ID" value="NZ_FOCQ01000005.1"/>
</dbReference>
<evidence type="ECO:0000256" key="3">
    <source>
        <dbReference type="ARBA" id="ARBA00012328"/>
    </source>
</evidence>
<dbReference type="NCBIfam" id="TIGR00046">
    <property type="entry name" value="RsmE family RNA methyltransferase"/>
    <property type="match status" value="1"/>
</dbReference>
<dbReference type="GO" id="GO:0070042">
    <property type="term" value="F:rRNA (uridine-N3-)-methyltransferase activity"/>
    <property type="evidence" value="ECO:0007669"/>
    <property type="project" value="TreeGrafter"/>
</dbReference>
<comment type="catalytic activity">
    <reaction evidence="11 12">
        <text>uridine(1498) in 16S rRNA + S-adenosyl-L-methionine = N(3)-methyluridine(1498) in 16S rRNA + S-adenosyl-L-homocysteine + H(+)</text>
        <dbReference type="Rhea" id="RHEA:42920"/>
        <dbReference type="Rhea" id="RHEA-COMP:10283"/>
        <dbReference type="Rhea" id="RHEA-COMP:10284"/>
        <dbReference type="ChEBI" id="CHEBI:15378"/>
        <dbReference type="ChEBI" id="CHEBI:57856"/>
        <dbReference type="ChEBI" id="CHEBI:59789"/>
        <dbReference type="ChEBI" id="CHEBI:65315"/>
        <dbReference type="ChEBI" id="CHEBI:74502"/>
        <dbReference type="EC" id="2.1.1.193"/>
    </reaction>
</comment>
<dbReference type="Pfam" id="PF20260">
    <property type="entry name" value="PUA_4"/>
    <property type="match status" value="1"/>
</dbReference>
<comment type="similarity">
    <text evidence="2 12">Belongs to the RNA methyltransferase RsmE family.</text>
</comment>
<accession>A0A1H8DBV9</accession>
<dbReference type="InterPro" id="IPR029026">
    <property type="entry name" value="tRNA_m1G_MTases_N"/>
</dbReference>
<keyword evidence="9 12" id="KW-0949">S-adenosyl-L-methionine</keyword>
<keyword evidence="16" id="KW-1185">Reference proteome</keyword>
<dbReference type="PANTHER" id="PTHR30027">
    <property type="entry name" value="RIBOSOMAL RNA SMALL SUBUNIT METHYLTRANSFERASE E"/>
    <property type="match status" value="1"/>
</dbReference>
<dbReference type="Gene3D" id="3.40.1280.10">
    <property type="match status" value="1"/>
</dbReference>
<evidence type="ECO:0000256" key="7">
    <source>
        <dbReference type="ARBA" id="ARBA00022603"/>
    </source>
</evidence>
<evidence type="ECO:0000256" key="2">
    <source>
        <dbReference type="ARBA" id="ARBA00005528"/>
    </source>
</evidence>
<evidence type="ECO:0000256" key="4">
    <source>
        <dbReference type="ARBA" id="ARBA00013673"/>
    </source>
</evidence>
<dbReference type="PIRSF" id="PIRSF015601">
    <property type="entry name" value="MTase_slr0722"/>
    <property type="match status" value="1"/>
</dbReference>
<sequence length="248" mass="27484">MQRYFISPDQVNDERILITGDDVHHIKNVMRSRPGDQLVCCDGQGRDYLAEIEELTPAAIRCRVIQISPSKGEPKTQVTIAQSLPKGDKLEWILQKGTEIGAVRFLPFTSERTVVKIDSRKTDKKHERWERIVKEAAEQSHRGIIPEVARPVSWKELLEEIKSAKTAWIAYEKGGQPLAKSLAEAASEEILLIIGPEGGFTETEVAEAEAAGAVPVTLGMRILRTETASLAALSCILFQRNDLGGETE</sequence>
<keyword evidence="8 12" id="KW-0808">Transferase</keyword>
<feature type="domain" description="Ribosomal RNA small subunit methyltransferase E PUA-like" evidence="14">
    <location>
        <begin position="18"/>
        <end position="63"/>
    </location>
</feature>
<dbReference type="Pfam" id="PF04452">
    <property type="entry name" value="Methyltrans_RNA"/>
    <property type="match status" value="1"/>
</dbReference>
<keyword evidence="7 12" id="KW-0489">Methyltransferase</keyword>
<keyword evidence="6 12" id="KW-0698">rRNA processing</keyword>
<name>A0A1H8DBV9_9BACL</name>
<reference evidence="15 16" key="1">
    <citation type="submission" date="2016-10" db="EMBL/GenBank/DDBJ databases">
        <authorList>
            <person name="de Groot N.N."/>
        </authorList>
    </citation>
    <scope>NUCLEOTIDE SEQUENCE [LARGE SCALE GENOMIC DNA]</scope>
    <source>
        <strain evidence="15 16">DSM 46701</strain>
    </source>
</reference>
<gene>
    <name evidence="15" type="ORF">SAMN05444955_10572</name>
</gene>
<evidence type="ECO:0000256" key="6">
    <source>
        <dbReference type="ARBA" id="ARBA00022552"/>
    </source>
</evidence>
<comment type="function">
    <text evidence="10 12">Specifically methylates the N3 position of the uracil ring of uridine 1498 (m3U1498) in 16S rRNA. Acts on the fully assembled 30S ribosomal subunit.</text>
</comment>
<dbReference type="SUPFAM" id="SSF88697">
    <property type="entry name" value="PUA domain-like"/>
    <property type="match status" value="1"/>
</dbReference>
<dbReference type="Proteomes" id="UP000199695">
    <property type="component" value="Unassembled WGS sequence"/>
</dbReference>
<feature type="domain" description="Ribosomal RNA small subunit methyltransferase E methyltransferase" evidence="13">
    <location>
        <begin position="74"/>
        <end position="236"/>
    </location>
</feature>
<dbReference type="EMBL" id="FOCQ01000005">
    <property type="protein sequence ID" value="SEN04048.1"/>
    <property type="molecule type" value="Genomic_DNA"/>
</dbReference>
<dbReference type="CDD" id="cd18084">
    <property type="entry name" value="RsmE-like"/>
    <property type="match status" value="1"/>
</dbReference>